<dbReference type="PRINTS" id="PR00385">
    <property type="entry name" value="P450"/>
</dbReference>
<comment type="similarity">
    <text evidence="2">Belongs to the cytochrome P450 family.</text>
</comment>
<keyword evidence="4 8" id="KW-0479">Metal-binding</keyword>
<evidence type="ECO:0000256" key="2">
    <source>
        <dbReference type="ARBA" id="ARBA00010617"/>
    </source>
</evidence>
<evidence type="ECO:0000313" key="10">
    <source>
        <dbReference type="Proteomes" id="UP000756346"/>
    </source>
</evidence>
<keyword evidence="7" id="KW-0503">Monooxygenase</keyword>
<dbReference type="InterPro" id="IPR001128">
    <property type="entry name" value="Cyt_P450"/>
</dbReference>
<dbReference type="Proteomes" id="UP000756346">
    <property type="component" value="Unassembled WGS sequence"/>
</dbReference>
<evidence type="ECO:0000313" key="9">
    <source>
        <dbReference type="EMBL" id="KAH7009262.1"/>
    </source>
</evidence>
<evidence type="ECO:0000256" key="3">
    <source>
        <dbReference type="ARBA" id="ARBA00022617"/>
    </source>
</evidence>
<protein>
    <submittedName>
        <fullName evidence="9">Cytochrome P450 ClCP1</fullName>
    </submittedName>
</protein>
<evidence type="ECO:0000256" key="1">
    <source>
        <dbReference type="ARBA" id="ARBA00001971"/>
    </source>
</evidence>
<dbReference type="AlphaFoldDB" id="A0A9P8XPM9"/>
<accession>A0A9P8XPM9</accession>
<feature type="binding site" description="axial binding residue" evidence="8">
    <location>
        <position position="180"/>
    </location>
    <ligand>
        <name>heme</name>
        <dbReference type="ChEBI" id="CHEBI:30413"/>
    </ligand>
    <ligandPart>
        <name>Fe</name>
        <dbReference type="ChEBI" id="CHEBI:18248"/>
    </ligandPart>
</feature>
<dbReference type="OrthoDB" id="1470350at2759"/>
<evidence type="ECO:0000256" key="5">
    <source>
        <dbReference type="ARBA" id="ARBA00023002"/>
    </source>
</evidence>
<sequence>MSYILRNNNSSDEKARARGLSEDEIAENARVLIVAGSETTATQLGGATYYLLVNRDKYDILVAEIRGAFASEEEITIASVNRLEYLIAVLSESFRMYPPVPVGLDRVVPENGETVEGYFLPPKTVVSVHHWSSYQCAQNFSEPQRFLPERWLPSVNTTDPRFANDKRDVLQPIAVGPRNCIGKNLAYAEMRLILTRLLYNYDLELRPESSDWPNQRIFTLWEKGDLMVKVTPRELPYGSVSRAPSTA</sequence>
<comment type="cofactor">
    <cofactor evidence="1 8">
        <name>heme</name>
        <dbReference type="ChEBI" id="CHEBI:30413"/>
    </cofactor>
</comment>
<reference evidence="9" key="1">
    <citation type="journal article" date="2021" name="Nat. Commun.">
        <title>Genetic determinants of endophytism in the Arabidopsis root mycobiome.</title>
        <authorList>
            <person name="Mesny F."/>
            <person name="Miyauchi S."/>
            <person name="Thiergart T."/>
            <person name="Pickel B."/>
            <person name="Atanasova L."/>
            <person name="Karlsson M."/>
            <person name="Huettel B."/>
            <person name="Barry K.W."/>
            <person name="Haridas S."/>
            <person name="Chen C."/>
            <person name="Bauer D."/>
            <person name="Andreopoulos W."/>
            <person name="Pangilinan J."/>
            <person name="LaButti K."/>
            <person name="Riley R."/>
            <person name="Lipzen A."/>
            <person name="Clum A."/>
            <person name="Drula E."/>
            <person name="Henrissat B."/>
            <person name="Kohler A."/>
            <person name="Grigoriev I.V."/>
            <person name="Martin F.M."/>
            <person name="Hacquard S."/>
        </authorList>
    </citation>
    <scope>NUCLEOTIDE SEQUENCE</scope>
    <source>
        <strain evidence="9">MPI-CAGE-CH-0230</strain>
    </source>
</reference>
<dbReference type="SUPFAM" id="SSF48264">
    <property type="entry name" value="Cytochrome P450"/>
    <property type="match status" value="1"/>
</dbReference>
<dbReference type="InterPro" id="IPR050121">
    <property type="entry name" value="Cytochrome_P450_monoxygenase"/>
</dbReference>
<name>A0A9P8XPM9_9PEZI</name>
<keyword evidence="10" id="KW-1185">Reference proteome</keyword>
<keyword evidence="5" id="KW-0560">Oxidoreductase</keyword>
<dbReference type="GO" id="GO:0005506">
    <property type="term" value="F:iron ion binding"/>
    <property type="evidence" value="ECO:0007669"/>
    <property type="project" value="InterPro"/>
</dbReference>
<evidence type="ECO:0000256" key="6">
    <source>
        <dbReference type="ARBA" id="ARBA00023004"/>
    </source>
</evidence>
<comment type="caution">
    <text evidence="9">The sequence shown here is derived from an EMBL/GenBank/DDBJ whole genome shotgun (WGS) entry which is preliminary data.</text>
</comment>
<dbReference type="Pfam" id="PF00067">
    <property type="entry name" value="p450"/>
    <property type="match status" value="1"/>
</dbReference>
<organism evidence="9 10">
    <name type="scientific">Microdochium trichocladiopsis</name>
    <dbReference type="NCBI Taxonomy" id="1682393"/>
    <lineage>
        <taxon>Eukaryota</taxon>
        <taxon>Fungi</taxon>
        <taxon>Dikarya</taxon>
        <taxon>Ascomycota</taxon>
        <taxon>Pezizomycotina</taxon>
        <taxon>Sordariomycetes</taxon>
        <taxon>Xylariomycetidae</taxon>
        <taxon>Xylariales</taxon>
        <taxon>Microdochiaceae</taxon>
        <taxon>Microdochium</taxon>
    </lineage>
</organism>
<dbReference type="PRINTS" id="PR00463">
    <property type="entry name" value="EP450I"/>
</dbReference>
<dbReference type="GO" id="GO:0016705">
    <property type="term" value="F:oxidoreductase activity, acting on paired donors, with incorporation or reduction of molecular oxygen"/>
    <property type="evidence" value="ECO:0007669"/>
    <property type="project" value="InterPro"/>
</dbReference>
<dbReference type="EMBL" id="JAGTJQ010000019">
    <property type="protein sequence ID" value="KAH7009262.1"/>
    <property type="molecule type" value="Genomic_DNA"/>
</dbReference>
<dbReference type="InterPro" id="IPR002401">
    <property type="entry name" value="Cyt_P450_E_grp-I"/>
</dbReference>
<evidence type="ECO:0000256" key="8">
    <source>
        <dbReference type="PIRSR" id="PIRSR602401-1"/>
    </source>
</evidence>
<dbReference type="PANTHER" id="PTHR24305">
    <property type="entry name" value="CYTOCHROME P450"/>
    <property type="match status" value="1"/>
</dbReference>
<dbReference type="GeneID" id="70190257"/>
<dbReference type="PANTHER" id="PTHR24305:SF29">
    <property type="entry name" value="BENZOATE-PARA-HYDROXYLASE"/>
    <property type="match status" value="1"/>
</dbReference>
<dbReference type="RefSeq" id="XP_046003923.1">
    <property type="nucleotide sequence ID" value="XM_046160711.1"/>
</dbReference>
<keyword evidence="3 8" id="KW-0349">Heme</keyword>
<gene>
    <name evidence="9" type="ORF">B0I36DRAFT_378634</name>
</gene>
<evidence type="ECO:0000256" key="4">
    <source>
        <dbReference type="ARBA" id="ARBA00022723"/>
    </source>
</evidence>
<keyword evidence="6 8" id="KW-0408">Iron</keyword>
<proteinExistence type="inferred from homology"/>
<dbReference type="Gene3D" id="1.10.630.10">
    <property type="entry name" value="Cytochrome P450"/>
    <property type="match status" value="1"/>
</dbReference>
<evidence type="ECO:0000256" key="7">
    <source>
        <dbReference type="ARBA" id="ARBA00023033"/>
    </source>
</evidence>
<dbReference type="GO" id="GO:0020037">
    <property type="term" value="F:heme binding"/>
    <property type="evidence" value="ECO:0007669"/>
    <property type="project" value="InterPro"/>
</dbReference>
<dbReference type="GO" id="GO:0004497">
    <property type="term" value="F:monooxygenase activity"/>
    <property type="evidence" value="ECO:0007669"/>
    <property type="project" value="UniProtKB-KW"/>
</dbReference>
<dbReference type="InterPro" id="IPR036396">
    <property type="entry name" value="Cyt_P450_sf"/>
</dbReference>